<comment type="similarity">
    <text evidence="1">Belongs to the UPF0337 (CsbD) family.</text>
</comment>
<keyword evidence="4" id="KW-1185">Reference proteome</keyword>
<dbReference type="InterPro" id="IPR008462">
    <property type="entry name" value="CsbD"/>
</dbReference>
<dbReference type="Proteomes" id="UP001606305">
    <property type="component" value="Unassembled WGS sequence"/>
</dbReference>
<evidence type="ECO:0000256" key="1">
    <source>
        <dbReference type="ARBA" id="ARBA00009129"/>
    </source>
</evidence>
<dbReference type="EMBL" id="JBIGIA010000001">
    <property type="protein sequence ID" value="MFG6455539.1"/>
    <property type="molecule type" value="Genomic_DNA"/>
</dbReference>
<evidence type="ECO:0000259" key="2">
    <source>
        <dbReference type="Pfam" id="PF05532"/>
    </source>
</evidence>
<proteinExistence type="inferred from homology"/>
<dbReference type="InterPro" id="IPR036629">
    <property type="entry name" value="YjbJ_sf"/>
</dbReference>
<name>A0ABW7G0S5_9BURK</name>
<evidence type="ECO:0000313" key="4">
    <source>
        <dbReference type="Proteomes" id="UP001606305"/>
    </source>
</evidence>
<organism evidence="3 4">
    <name type="scientific">Pelomonas nitida</name>
    <dbReference type="NCBI Taxonomy" id="3299027"/>
    <lineage>
        <taxon>Bacteria</taxon>
        <taxon>Pseudomonadati</taxon>
        <taxon>Pseudomonadota</taxon>
        <taxon>Betaproteobacteria</taxon>
        <taxon>Burkholderiales</taxon>
        <taxon>Sphaerotilaceae</taxon>
        <taxon>Roseateles</taxon>
    </lineage>
</organism>
<comment type="caution">
    <text evidence="3">The sequence shown here is derived from an EMBL/GenBank/DDBJ whole genome shotgun (WGS) entry which is preliminary data.</text>
</comment>
<protein>
    <submittedName>
        <fullName evidence="3">CsbD family protein</fullName>
    </submittedName>
</protein>
<evidence type="ECO:0000313" key="3">
    <source>
        <dbReference type="EMBL" id="MFG6455539.1"/>
    </source>
</evidence>
<gene>
    <name evidence="3" type="ORF">ACG00X_01715</name>
</gene>
<dbReference type="RefSeq" id="WP_394486198.1">
    <property type="nucleotide sequence ID" value="NZ_JBIGIA010000001.1"/>
</dbReference>
<feature type="domain" description="CsbD-like" evidence="2">
    <location>
        <begin position="4"/>
        <end position="56"/>
    </location>
</feature>
<sequence length="64" mass="6791">MNTDQVKGTVKDIAGKAQRKLGEAVGSTDQQVKGALKQVEGKAQKAAGDVKEVFKDAHANVRKI</sequence>
<dbReference type="Pfam" id="PF05532">
    <property type="entry name" value="CsbD"/>
    <property type="match status" value="1"/>
</dbReference>
<dbReference type="SUPFAM" id="SSF69047">
    <property type="entry name" value="Hypothetical protein YjbJ"/>
    <property type="match status" value="1"/>
</dbReference>
<accession>A0ABW7G0S5</accession>
<reference evidence="3 4" key="1">
    <citation type="submission" date="2024-09" db="EMBL/GenBank/DDBJ databases">
        <title>Novel species of the genus Pelomonas and Roseateles isolated from streams.</title>
        <authorList>
            <person name="Lu H."/>
        </authorList>
    </citation>
    <scope>NUCLEOTIDE SEQUENCE [LARGE SCALE GENOMIC DNA]</scope>
    <source>
        <strain evidence="3 4">BYS96W</strain>
    </source>
</reference>
<dbReference type="Gene3D" id="1.10.1470.10">
    <property type="entry name" value="YjbJ"/>
    <property type="match status" value="1"/>
</dbReference>